<keyword evidence="2" id="KW-0812">Transmembrane</keyword>
<feature type="region of interest" description="Disordered" evidence="1">
    <location>
        <begin position="27"/>
        <end position="110"/>
    </location>
</feature>
<name>A0A1G9UFW0_9ACTO</name>
<keyword evidence="2" id="KW-1133">Transmembrane helix</keyword>
<feature type="transmembrane region" description="Helical" evidence="2">
    <location>
        <begin position="376"/>
        <end position="398"/>
    </location>
</feature>
<dbReference type="InterPro" id="IPR019286">
    <property type="entry name" value="DUF2339_TM"/>
</dbReference>
<dbReference type="PANTHER" id="PTHR38434:SF1">
    <property type="entry name" value="BLL2549 PROTEIN"/>
    <property type="match status" value="1"/>
</dbReference>
<dbReference type="AlphaFoldDB" id="A0A1G9UFW0"/>
<sequence length="787" mass="79676">MDSQARARLDELIERLDALERKVDGLEGRLTRLSSPPAAPPQPAGHLPASPHPRAPEPAEATAAMATTPSDAFDPYISDPYASPRARQQWPAPPPAAPSTPARAPTEAYAAPQREGNVASYLLSGAAALLVLLAAVSLIALVWEQIPDSWKVGGLGLLSLGMTSAGTSLAESRPRQQVAAATITGTGGALGFVTIIGAVLLMDLPAPVALVLMAAWGFVLLLVSWTAQQFFTAVVSTLGALVTIGFACVQAGADPGQAALAWTLVGGYLIALAAVCALLPHYSPGMHLAAWLPATSMVVTATALVIGPADLLSAGSPIGVTLLCLPAVVLLVQAHHSGRLLSRAAGRYAAAWEWAGVGVALVLAVLRFGLHPAAAAGTGSLTAVVLLTAAVVSTAALLPDGGETPWPHNVVGVNLGALAGVGAAAVAVDPRLLLPAVLALAPASAPLVRGGRSAPVAVLPSTGLAAFALASGAQPARDTVALVLVAVVAAIGLGLWLESRLADPPDSLPARTRRLRTGLLTAAAWLMTADLVVVLPSLLRLLAPDTVAAPLWAGACALAVSGLGLFTQGCTPLKLVSGARAGALEGAGGPRTPLVRQVPVIARIGFGLLALQAAATLAEAEYRAHSAGGVPAAAPLVVLGLALTVAGARLLLPWLGRTGAALAIAVLQSAALWWSALILTGVPPTSMLVTALVLASGTACIVIGFRARATALRHYGLTLVMLVVVKLAVLDLADGNSITQILALLVAGLACFCLSLAYNRFAHEQARRARPGPTRAMPGPQNQPPPQ</sequence>
<keyword evidence="2" id="KW-0472">Membrane</keyword>
<accession>A0A1G9UFW0</accession>
<feature type="transmembrane region" description="Helical" evidence="2">
    <location>
        <begin position="288"/>
        <end position="306"/>
    </location>
</feature>
<feature type="compositionally biased region" description="Low complexity" evidence="1">
    <location>
        <begin position="99"/>
        <end position="108"/>
    </location>
</feature>
<feature type="transmembrane region" description="Helical" evidence="2">
    <location>
        <begin position="479"/>
        <end position="497"/>
    </location>
</feature>
<feature type="transmembrane region" description="Helical" evidence="2">
    <location>
        <begin position="551"/>
        <end position="570"/>
    </location>
</feature>
<gene>
    <name evidence="3" type="ORF">SAMN04487766_10484</name>
</gene>
<dbReference type="EMBL" id="FNHU01000004">
    <property type="protein sequence ID" value="SDM58796.1"/>
    <property type="molecule type" value="Genomic_DNA"/>
</dbReference>
<organism evidence="3 4">
    <name type="scientific">Actinomyces ruminicola</name>
    <dbReference type="NCBI Taxonomy" id="332524"/>
    <lineage>
        <taxon>Bacteria</taxon>
        <taxon>Bacillati</taxon>
        <taxon>Actinomycetota</taxon>
        <taxon>Actinomycetes</taxon>
        <taxon>Actinomycetales</taxon>
        <taxon>Actinomycetaceae</taxon>
        <taxon>Actinomyces</taxon>
    </lineage>
</organism>
<feature type="transmembrane region" description="Helical" evidence="2">
    <location>
        <begin position="518"/>
        <end position="539"/>
    </location>
</feature>
<feature type="compositionally biased region" description="Low complexity" evidence="1">
    <location>
        <begin position="58"/>
        <end position="69"/>
    </location>
</feature>
<feature type="transmembrane region" description="Helical" evidence="2">
    <location>
        <begin position="230"/>
        <end position="253"/>
    </location>
</feature>
<dbReference type="RefSeq" id="WP_092608869.1">
    <property type="nucleotide sequence ID" value="NZ_FNHU01000004.1"/>
</dbReference>
<feature type="transmembrane region" description="Helical" evidence="2">
    <location>
        <begin position="121"/>
        <end position="143"/>
    </location>
</feature>
<feature type="transmembrane region" description="Helical" evidence="2">
    <location>
        <begin position="149"/>
        <end position="166"/>
    </location>
</feature>
<feature type="transmembrane region" description="Helical" evidence="2">
    <location>
        <begin position="659"/>
        <end position="679"/>
    </location>
</feature>
<feature type="transmembrane region" description="Helical" evidence="2">
    <location>
        <begin position="178"/>
        <end position="200"/>
    </location>
</feature>
<proteinExistence type="predicted"/>
<reference evidence="3 4" key="1">
    <citation type="submission" date="2016-10" db="EMBL/GenBank/DDBJ databases">
        <authorList>
            <person name="de Groot N.N."/>
        </authorList>
    </citation>
    <scope>NUCLEOTIDE SEQUENCE [LARGE SCALE GENOMIC DNA]</scope>
    <source>
        <strain evidence="3 4">KPR-7B</strain>
    </source>
</reference>
<feature type="transmembrane region" description="Helical" evidence="2">
    <location>
        <begin position="712"/>
        <end position="732"/>
    </location>
</feature>
<dbReference type="Proteomes" id="UP000199671">
    <property type="component" value="Unassembled WGS sequence"/>
</dbReference>
<evidence type="ECO:0000256" key="1">
    <source>
        <dbReference type="SAM" id="MobiDB-lite"/>
    </source>
</evidence>
<evidence type="ECO:0000313" key="3">
    <source>
        <dbReference type="EMBL" id="SDM58796.1"/>
    </source>
</evidence>
<feature type="transmembrane region" description="Helical" evidence="2">
    <location>
        <begin position="455"/>
        <end position="473"/>
    </location>
</feature>
<feature type="transmembrane region" description="Helical" evidence="2">
    <location>
        <begin position="206"/>
        <end position="223"/>
    </location>
</feature>
<evidence type="ECO:0000256" key="2">
    <source>
        <dbReference type="SAM" id="Phobius"/>
    </source>
</evidence>
<feature type="transmembrane region" description="Helical" evidence="2">
    <location>
        <begin position="352"/>
        <end position="370"/>
    </location>
</feature>
<feature type="transmembrane region" description="Helical" evidence="2">
    <location>
        <begin position="738"/>
        <end position="758"/>
    </location>
</feature>
<feature type="transmembrane region" description="Helical" evidence="2">
    <location>
        <begin position="259"/>
        <end position="279"/>
    </location>
</feature>
<feature type="transmembrane region" description="Helical" evidence="2">
    <location>
        <begin position="312"/>
        <end position="332"/>
    </location>
</feature>
<protein>
    <submittedName>
        <fullName evidence="3">Predicted membrane protein</fullName>
    </submittedName>
</protein>
<feature type="transmembrane region" description="Helical" evidence="2">
    <location>
        <begin position="410"/>
        <end position="426"/>
    </location>
</feature>
<evidence type="ECO:0000313" key="4">
    <source>
        <dbReference type="Proteomes" id="UP000199671"/>
    </source>
</evidence>
<feature type="transmembrane region" description="Helical" evidence="2">
    <location>
        <begin position="630"/>
        <end position="652"/>
    </location>
</feature>
<feature type="transmembrane region" description="Helical" evidence="2">
    <location>
        <begin position="685"/>
        <end position="705"/>
    </location>
</feature>
<dbReference type="PANTHER" id="PTHR38434">
    <property type="entry name" value="BLL2549 PROTEIN"/>
    <property type="match status" value="1"/>
</dbReference>